<dbReference type="AlphaFoldDB" id="A0A5J4VMI5"/>
<protein>
    <submittedName>
        <fullName evidence="1">Uncharacterized protein</fullName>
    </submittedName>
</protein>
<organism evidence="1 2">
    <name type="scientific">Streblomastix strix</name>
    <dbReference type="NCBI Taxonomy" id="222440"/>
    <lineage>
        <taxon>Eukaryota</taxon>
        <taxon>Metamonada</taxon>
        <taxon>Preaxostyla</taxon>
        <taxon>Oxymonadida</taxon>
        <taxon>Streblomastigidae</taxon>
        <taxon>Streblomastix</taxon>
    </lineage>
</organism>
<reference evidence="1 2" key="1">
    <citation type="submission" date="2019-03" db="EMBL/GenBank/DDBJ databases">
        <title>Single cell metagenomics reveals metabolic interactions within the superorganism composed of flagellate Streblomastix strix and complex community of Bacteroidetes bacteria on its surface.</title>
        <authorList>
            <person name="Treitli S.C."/>
            <person name="Kolisko M."/>
            <person name="Husnik F."/>
            <person name="Keeling P."/>
            <person name="Hampl V."/>
        </authorList>
    </citation>
    <scope>NUCLEOTIDE SEQUENCE [LARGE SCALE GENOMIC DNA]</scope>
    <source>
        <strain evidence="1">ST1C</strain>
    </source>
</reference>
<sequence>MQQQKIDITKEKSVQIPVFFVDPTQLKTDKHLNAYHNSQEFISLTYPEDTFTIRIHEKDTVYDAIISILCTRGSTMTIEEAMKLNIWIEDSSNETIPIYDLKKDPGLLFRNCSIILIGKEIPRRKTKVGGK</sequence>
<evidence type="ECO:0000313" key="2">
    <source>
        <dbReference type="Proteomes" id="UP000324800"/>
    </source>
</evidence>
<dbReference type="Proteomes" id="UP000324800">
    <property type="component" value="Unassembled WGS sequence"/>
</dbReference>
<dbReference type="EMBL" id="SNRW01006123">
    <property type="protein sequence ID" value="KAA6383674.1"/>
    <property type="molecule type" value="Genomic_DNA"/>
</dbReference>
<proteinExistence type="predicted"/>
<gene>
    <name evidence="1" type="ORF">EZS28_020798</name>
</gene>
<comment type="caution">
    <text evidence="1">The sequence shown here is derived from an EMBL/GenBank/DDBJ whole genome shotgun (WGS) entry which is preliminary data.</text>
</comment>
<evidence type="ECO:0000313" key="1">
    <source>
        <dbReference type="EMBL" id="KAA6383674.1"/>
    </source>
</evidence>
<name>A0A5J4VMI5_9EUKA</name>
<accession>A0A5J4VMI5</accession>